<dbReference type="Proteomes" id="UP000011783">
    <property type="component" value="Unassembled WGS sequence"/>
</dbReference>
<reference evidence="1 2" key="1">
    <citation type="submission" date="2013-01" db="EMBL/GenBank/DDBJ databases">
        <authorList>
            <person name="Harkins D.M."/>
            <person name="Durkin A.S."/>
            <person name="Brinkac L.M."/>
            <person name="Haft D.H."/>
            <person name="Selengut J.D."/>
            <person name="Sanka R."/>
            <person name="DePew J."/>
            <person name="Purushe J."/>
            <person name="Picardeau M."/>
            <person name="Werts C."/>
            <person name="Goarant C."/>
            <person name="Vinetz J.M."/>
            <person name="Sutton G.G."/>
            <person name="Nierman W.C."/>
            <person name="Fouts D.E."/>
        </authorList>
    </citation>
    <scope>NUCLEOTIDE SEQUENCE [LARGE SCALE GENOMIC DNA]</scope>
    <source>
        <strain evidence="1 2">200701203</strain>
    </source>
</reference>
<comment type="caution">
    <text evidence="1">The sequence shown here is derived from an EMBL/GenBank/DDBJ whole genome shotgun (WGS) entry which is preliminary data.</text>
</comment>
<accession>M3GDG1</accession>
<evidence type="ECO:0000313" key="1">
    <source>
        <dbReference type="EMBL" id="EMF98976.1"/>
    </source>
</evidence>
<organism evidence="1 2">
    <name type="scientific">Leptospira borgpetersenii str. 200701203</name>
    <dbReference type="NCBI Taxonomy" id="1193007"/>
    <lineage>
        <taxon>Bacteria</taxon>
        <taxon>Pseudomonadati</taxon>
        <taxon>Spirochaetota</taxon>
        <taxon>Spirochaetia</taxon>
        <taxon>Leptospirales</taxon>
        <taxon>Leptospiraceae</taxon>
        <taxon>Leptospira</taxon>
    </lineage>
</organism>
<dbReference type="AlphaFoldDB" id="M3GDG1"/>
<sequence>MPIFFGIDWNFFFTYRIAQALYFLNRRDCFKKENFLIFRDEG</sequence>
<proteinExistence type="predicted"/>
<gene>
    <name evidence="1" type="ORF">LEP1GSC123_3461</name>
</gene>
<evidence type="ECO:0000313" key="2">
    <source>
        <dbReference type="Proteomes" id="UP000011783"/>
    </source>
</evidence>
<dbReference type="BioCyc" id="LBOR1193007:G11KN-3824-MONOMER"/>
<name>M3GDG1_LEPBO</name>
<protein>
    <submittedName>
        <fullName evidence="1">Uncharacterized protein</fullName>
    </submittedName>
</protein>
<dbReference type="EMBL" id="AKWO02000077">
    <property type="protein sequence ID" value="EMF98976.1"/>
    <property type="molecule type" value="Genomic_DNA"/>
</dbReference>